<keyword evidence="1" id="KW-0472">Membrane</keyword>
<dbReference type="InterPro" id="IPR040836">
    <property type="entry name" value="SAVED"/>
</dbReference>
<name>A0A5Q4ZWV2_9GAMM</name>
<protein>
    <recommendedName>
        <fullName evidence="2">SMODS-associated and fused to various effectors domain-containing protein</fullName>
    </recommendedName>
</protein>
<keyword evidence="1" id="KW-0812">Transmembrane</keyword>
<evidence type="ECO:0000313" key="3">
    <source>
        <dbReference type="EMBL" id="VVV03661.1"/>
    </source>
</evidence>
<feature type="transmembrane region" description="Helical" evidence="1">
    <location>
        <begin position="27"/>
        <end position="48"/>
    </location>
</feature>
<organism evidence="3">
    <name type="scientific">Aliivibrio wodanis</name>
    <dbReference type="NCBI Taxonomy" id="80852"/>
    <lineage>
        <taxon>Bacteria</taxon>
        <taxon>Pseudomonadati</taxon>
        <taxon>Pseudomonadota</taxon>
        <taxon>Gammaproteobacteria</taxon>
        <taxon>Vibrionales</taxon>
        <taxon>Vibrionaceae</taxon>
        <taxon>Aliivibrio</taxon>
    </lineage>
</organism>
<feature type="domain" description="SMODS-associated and fused to various effectors" evidence="2">
    <location>
        <begin position="160"/>
        <end position="347"/>
    </location>
</feature>
<sequence>MKSNNIFEYVLEIIKAIRKPIDIPTKISLTFLLAGCGLLAGGTVIFIYDKFSVTASSNDGGIITTLLGVILIIISVYLGHKRVQAILADEAIKDRVFFYIPGFSNSQPNIDLNEQGLDKVDIKKMMTPIKNPPFDSRIKEVTNRELEHFRGILTRRASYNGATKAFIKSLSSVPFLFQLGALFRDNHIDIHFIESIHGTTKGYLLNKPRLTTKDIALSFNGEDNVETGILNVTTNDAGEVGLALSMTQVIHKEQLPMELRNHTLMVNSNYRESLLIENQEQLDELVEAISKAISHLSSKAAVVNLFLCAQTSMIFGLGKRYQEGMHGLVRVHQYCSKSNEYIWSLDLT</sequence>
<dbReference type="Pfam" id="PF18145">
    <property type="entry name" value="SAVED"/>
    <property type="match status" value="1"/>
</dbReference>
<dbReference type="NCBIfam" id="NF033611">
    <property type="entry name" value="SAVED"/>
    <property type="match status" value="1"/>
</dbReference>
<accession>A0A5Q4ZWV2</accession>
<dbReference type="EMBL" id="LR721750">
    <property type="protein sequence ID" value="VVV03661.1"/>
    <property type="molecule type" value="Genomic_DNA"/>
</dbReference>
<dbReference type="AlphaFoldDB" id="A0A5Q4ZWV2"/>
<gene>
    <name evidence="3" type="ORF">AW0309160_01044</name>
</gene>
<feature type="transmembrane region" description="Helical" evidence="1">
    <location>
        <begin position="60"/>
        <end position="78"/>
    </location>
</feature>
<evidence type="ECO:0000259" key="2">
    <source>
        <dbReference type="Pfam" id="PF18145"/>
    </source>
</evidence>
<evidence type="ECO:0000256" key="1">
    <source>
        <dbReference type="SAM" id="Phobius"/>
    </source>
</evidence>
<keyword evidence="1" id="KW-1133">Transmembrane helix</keyword>
<proteinExistence type="predicted"/>
<reference evidence="3" key="1">
    <citation type="submission" date="2019-09" db="EMBL/GenBank/DDBJ databases">
        <authorList>
            <person name="Hjerde E."/>
        </authorList>
    </citation>
    <scope>NUCLEOTIDE SEQUENCE</scope>
    <source>
        <strain evidence="3">06/09/160</strain>
    </source>
</reference>